<dbReference type="InParanoid" id="A0A151ZHI4"/>
<reference evidence="1 2" key="1">
    <citation type="submission" date="2015-12" db="EMBL/GenBank/DDBJ databases">
        <title>Dictyostelia acquired genes for synthesis and detection of signals that induce cell-type specialization by lateral gene transfer from prokaryotes.</title>
        <authorList>
            <person name="Gloeckner G."/>
            <person name="Schaap P."/>
        </authorList>
    </citation>
    <scope>NUCLEOTIDE SEQUENCE [LARGE SCALE GENOMIC DNA]</scope>
    <source>
        <strain evidence="1 2">TK</strain>
    </source>
</reference>
<dbReference type="EMBL" id="LODT01000028">
    <property type="protein sequence ID" value="KYQ93426.1"/>
    <property type="molecule type" value="Genomic_DNA"/>
</dbReference>
<evidence type="ECO:0000313" key="1">
    <source>
        <dbReference type="EMBL" id="KYQ93426.1"/>
    </source>
</evidence>
<keyword evidence="2" id="KW-1185">Reference proteome</keyword>
<dbReference type="OrthoDB" id="18529at2759"/>
<dbReference type="OMA" id="HTIWERN"/>
<comment type="caution">
    <text evidence="1">The sequence shown here is derived from an EMBL/GenBank/DDBJ whole genome shotgun (WGS) entry which is preliminary data.</text>
</comment>
<sequence length="169" mass="19397">MFKGLSNISAKINVEALIKHTNPTKNQNGWVQPKISARQLAGFKKFVTRSLKQEWPLPEVGNKLLPERPPKTTIWERNYSFRQKKIQEAINNIPKQLAEKMKAAREKKKKETENNLTILVPNYVKGGPYTLRISNKVNALKKQAVIDKEKQKADFITQAMKKKTTKASK</sequence>
<evidence type="ECO:0000313" key="2">
    <source>
        <dbReference type="Proteomes" id="UP000076078"/>
    </source>
</evidence>
<proteinExistence type="predicted"/>
<organism evidence="1 2">
    <name type="scientific">Tieghemostelium lacteum</name>
    <name type="common">Slime mold</name>
    <name type="synonym">Dictyostelium lacteum</name>
    <dbReference type="NCBI Taxonomy" id="361077"/>
    <lineage>
        <taxon>Eukaryota</taxon>
        <taxon>Amoebozoa</taxon>
        <taxon>Evosea</taxon>
        <taxon>Eumycetozoa</taxon>
        <taxon>Dictyostelia</taxon>
        <taxon>Dictyosteliales</taxon>
        <taxon>Raperosteliaceae</taxon>
        <taxon>Tieghemostelium</taxon>
    </lineage>
</organism>
<protein>
    <recommendedName>
        <fullName evidence="3">MRPL25 domain-containing protein</fullName>
    </recommendedName>
</protein>
<dbReference type="Proteomes" id="UP000076078">
    <property type="component" value="Unassembled WGS sequence"/>
</dbReference>
<gene>
    <name evidence="1" type="ORF">DLAC_06116</name>
</gene>
<name>A0A151ZHI4_TIELA</name>
<accession>A0A151ZHI4</accession>
<evidence type="ECO:0008006" key="3">
    <source>
        <dbReference type="Google" id="ProtNLM"/>
    </source>
</evidence>
<dbReference type="AlphaFoldDB" id="A0A151ZHI4"/>